<dbReference type="NCBIfam" id="TIGR02666">
    <property type="entry name" value="moaA"/>
    <property type="match status" value="1"/>
</dbReference>
<dbReference type="SFLD" id="SFLDG01067">
    <property type="entry name" value="SPASM/twitch_domain_containing"/>
    <property type="match status" value="1"/>
</dbReference>
<feature type="binding site" evidence="12">
    <location>
        <position position="27"/>
    </location>
    <ligand>
        <name>[4Fe-4S] cluster</name>
        <dbReference type="ChEBI" id="CHEBI:49883"/>
        <label>1</label>
        <note>4Fe-4S-S-AdoMet</note>
    </ligand>
</feature>
<dbReference type="InterPro" id="IPR007197">
    <property type="entry name" value="rSAM"/>
</dbReference>
<evidence type="ECO:0000256" key="6">
    <source>
        <dbReference type="ARBA" id="ARBA00023004"/>
    </source>
</evidence>
<comment type="catalytic activity">
    <reaction evidence="11 12">
        <text>GTP + AH2 + S-adenosyl-L-methionine = (8S)-3',8-cyclo-7,8-dihydroguanosine 5'-triphosphate + 5'-deoxyadenosine + L-methionine + A + H(+)</text>
        <dbReference type="Rhea" id="RHEA:49576"/>
        <dbReference type="ChEBI" id="CHEBI:13193"/>
        <dbReference type="ChEBI" id="CHEBI:15378"/>
        <dbReference type="ChEBI" id="CHEBI:17319"/>
        <dbReference type="ChEBI" id="CHEBI:17499"/>
        <dbReference type="ChEBI" id="CHEBI:37565"/>
        <dbReference type="ChEBI" id="CHEBI:57844"/>
        <dbReference type="ChEBI" id="CHEBI:59789"/>
        <dbReference type="ChEBI" id="CHEBI:131766"/>
        <dbReference type="EC" id="4.1.99.22"/>
    </reaction>
</comment>
<dbReference type="SUPFAM" id="SSF102114">
    <property type="entry name" value="Radical SAM enzymes"/>
    <property type="match status" value="1"/>
</dbReference>
<comment type="function">
    <text evidence="12">Catalyzes the cyclization of GTP to (8S)-3',8-cyclo-7,8-dihydroguanosine 5'-triphosphate.</text>
</comment>
<evidence type="ECO:0000256" key="11">
    <source>
        <dbReference type="ARBA" id="ARBA00048697"/>
    </source>
</evidence>
<feature type="binding site" evidence="12">
    <location>
        <position position="13"/>
    </location>
    <ligand>
        <name>GTP</name>
        <dbReference type="ChEBI" id="CHEBI:37565"/>
    </ligand>
</feature>
<dbReference type="InterPro" id="IPR040064">
    <property type="entry name" value="MoaA-like"/>
</dbReference>
<feature type="domain" description="Radical SAM core" evidence="13">
    <location>
        <begin position="4"/>
        <end position="230"/>
    </location>
</feature>
<keyword evidence="4 12" id="KW-0479">Metal-binding</keyword>
<dbReference type="CDD" id="cd01335">
    <property type="entry name" value="Radical_SAM"/>
    <property type="match status" value="1"/>
</dbReference>
<sequence length="329" mass="35987">MFDSFGRDITYLRLSVTDRCNLRCLYCMPDDAELLPRCEVLSLEELERLAGIFIRLGIRKLRLTGGEPLVRRGVESLVRALGRHVAAGRLEELTLTTNGTRLVEHAEALRAAGVRRINVSLDSLDPDRFRRITGRDDLPRALAGIAAAAAAGLEVKINTVVLKGENEDEIDDLIRWGGAHGHDITLIETMPLGRLAGCHRDWHVPLDEIRRRIAARWTLQPSRHRTGGPARFFAVAETGRRLGFIAAVSHGFCSECNRVRLTCTGTLTPCLGSDAGVELRPILRRADSDLPVETAILAGVAAKPRGHGFAAAGVPLFAGQRTRMCRTGG</sequence>
<accession>A0A212K3Q3</accession>
<reference evidence="14" key="1">
    <citation type="submission" date="2016-04" db="EMBL/GenBank/DDBJ databases">
        <authorList>
            <person name="Evans L.H."/>
            <person name="Alamgir A."/>
            <person name="Owens N."/>
            <person name="Weber N.D."/>
            <person name="Virtaneva K."/>
            <person name="Barbian K."/>
            <person name="Babar A."/>
            <person name="Rosenke K."/>
        </authorList>
    </citation>
    <scope>NUCLEOTIDE SEQUENCE</scope>
    <source>
        <strain evidence="14">86</strain>
    </source>
</reference>
<organism evidence="14">
    <name type="scientific">uncultured Alphaproteobacteria bacterium</name>
    <dbReference type="NCBI Taxonomy" id="91750"/>
    <lineage>
        <taxon>Bacteria</taxon>
        <taxon>Pseudomonadati</taxon>
        <taxon>Pseudomonadota</taxon>
        <taxon>Alphaproteobacteria</taxon>
        <taxon>environmental samples</taxon>
    </lineage>
</organism>
<dbReference type="GO" id="GO:0006777">
    <property type="term" value="P:Mo-molybdopterin cofactor biosynthetic process"/>
    <property type="evidence" value="ECO:0007669"/>
    <property type="project" value="UniProtKB-UniRule"/>
</dbReference>
<keyword evidence="9 12" id="KW-0501">Molybdenum cofactor biosynthesis</keyword>
<dbReference type="Pfam" id="PF06463">
    <property type="entry name" value="Mob_synth_C"/>
    <property type="match status" value="1"/>
</dbReference>
<evidence type="ECO:0000256" key="8">
    <source>
        <dbReference type="ARBA" id="ARBA00023134"/>
    </source>
</evidence>
<dbReference type="SFLD" id="SFLDS00029">
    <property type="entry name" value="Radical_SAM"/>
    <property type="match status" value="1"/>
</dbReference>
<dbReference type="SFLD" id="SFLDG01383">
    <property type="entry name" value="cyclic_pyranopterin_phosphate"/>
    <property type="match status" value="1"/>
</dbReference>
<feature type="binding site" evidence="12">
    <location>
        <position position="26"/>
    </location>
    <ligand>
        <name>S-adenosyl-L-methionine</name>
        <dbReference type="ChEBI" id="CHEBI:59789"/>
    </ligand>
</feature>
<dbReference type="InterPro" id="IPR000385">
    <property type="entry name" value="MoaA_NifB_PqqE_Fe-S-bd_CS"/>
</dbReference>
<dbReference type="GO" id="GO:0061799">
    <property type="term" value="F:cyclic pyranopterin monophosphate synthase activity"/>
    <property type="evidence" value="ECO:0007669"/>
    <property type="project" value="TreeGrafter"/>
</dbReference>
<dbReference type="PROSITE" id="PS01305">
    <property type="entry name" value="MOAA_NIFB_PQQE"/>
    <property type="match status" value="1"/>
</dbReference>
<dbReference type="InterPro" id="IPR013483">
    <property type="entry name" value="MoaA"/>
</dbReference>
<dbReference type="InterPro" id="IPR006638">
    <property type="entry name" value="Elp3/MiaA/NifB-like_rSAM"/>
</dbReference>
<dbReference type="GO" id="GO:1904047">
    <property type="term" value="F:S-adenosyl-L-methionine binding"/>
    <property type="evidence" value="ECO:0007669"/>
    <property type="project" value="UniProtKB-UniRule"/>
</dbReference>
<dbReference type="GO" id="GO:0061798">
    <property type="term" value="F:GTP 3',8'-cyclase activity"/>
    <property type="evidence" value="ECO:0007669"/>
    <property type="project" value="UniProtKB-UniRule"/>
</dbReference>
<dbReference type="HAMAP" id="MF_01225_B">
    <property type="entry name" value="MoaA_B"/>
    <property type="match status" value="1"/>
</dbReference>
<dbReference type="PROSITE" id="PS51918">
    <property type="entry name" value="RADICAL_SAM"/>
    <property type="match status" value="1"/>
</dbReference>
<keyword evidence="8 12" id="KW-0342">GTP-binding</keyword>
<evidence type="ECO:0000256" key="1">
    <source>
        <dbReference type="ARBA" id="ARBA00012167"/>
    </source>
</evidence>
<evidence type="ECO:0000256" key="10">
    <source>
        <dbReference type="ARBA" id="ARBA00023239"/>
    </source>
</evidence>
<feature type="binding site" evidence="12">
    <location>
        <position position="20"/>
    </location>
    <ligand>
        <name>[4Fe-4S] cluster</name>
        <dbReference type="ChEBI" id="CHEBI:49883"/>
        <label>1</label>
        <note>4Fe-4S-S-AdoMet</note>
    </ligand>
</feature>
<comment type="subunit">
    <text evidence="12">Monomer and homodimer.</text>
</comment>
<dbReference type="InterPro" id="IPR058240">
    <property type="entry name" value="rSAM_sf"/>
</dbReference>
<feature type="binding site" evidence="12">
    <location>
        <position position="96"/>
    </location>
    <ligand>
        <name>GTP</name>
        <dbReference type="ChEBI" id="CHEBI:37565"/>
    </ligand>
</feature>
<dbReference type="GO" id="GO:0046872">
    <property type="term" value="F:metal ion binding"/>
    <property type="evidence" value="ECO:0007669"/>
    <property type="project" value="UniProtKB-KW"/>
</dbReference>
<feature type="binding site" evidence="12">
    <location>
        <position position="62"/>
    </location>
    <ligand>
        <name>GTP</name>
        <dbReference type="ChEBI" id="CHEBI:37565"/>
    </ligand>
</feature>
<feature type="binding site" evidence="12">
    <location>
        <position position="66"/>
    </location>
    <ligand>
        <name>S-adenosyl-L-methionine</name>
        <dbReference type="ChEBI" id="CHEBI:59789"/>
    </ligand>
</feature>
<dbReference type="PANTHER" id="PTHR22960:SF0">
    <property type="entry name" value="MOLYBDENUM COFACTOR BIOSYNTHESIS PROTEIN 1"/>
    <property type="match status" value="1"/>
</dbReference>
<feature type="binding site" evidence="12">
    <location>
        <position position="270"/>
    </location>
    <ligand>
        <name>[4Fe-4S] cluster</name>
        <dbReference type="ChEBI" id="CHEBI:49883"/>
        <label>2</label>
        <note>4Fe-4S-substrate</note>
    </ligand>
</feature>
<feature type="binding site" evidence="12">
    <location>
        <begin position="258"/>
        <end position="260"/>
    </location>
    <ligand>
        <name>GTP</name>
        <dbReference type="ChEBI" id="CHEBI:37565"/>
    </ligand>
</feature>
<keyword evidence="6 12" id="KW-0408">Iron</keyword>
<dbReference type="InterPro" id="IPR010505">
    <property type="entry name" value="MoaA_twitch"/>
</dbReference>
<feature type="binding site" evidence="12">
    <location>
        <position position="190"/>
    </location>
    <ligand>
        <name>S-adenosyl-L-methionine</name>
        <dbReference type="ChEBI" id="CHEBI:59789"/>
    </ligand>
</feature>
<gene>
    <name evidence="12 14" type="primary">moaA</name>
    <name evidence="14" type="ORF">KL86APRO_12086</name>
</gene>
<evidence type="ECO:0000256" key="3">
    <source>
        <dbReference type="ARBA" id="ARBA00022691"/>
    </source>
</evidence>
<feature type="binding site" evidence="12">
    <location>
        <position position="120"/>
    </location>
    <ligand>
        <name>S-adenosyl-L-methionine</name>
        <dbReference type="ChEBI" id="CHEBI:59789"/>
    </ligand>
</feature>
<feature type="binding site" evidence="12">
    <location>
        <position position="156"/>
    </location>
    <ligand>
        <name>GTP</name>
        <dbReference type="ChEBI" id="CHEBI:37565"/>
    </ligand>
</feature>
<evidence type="ECO:0000259" key="13">
    <source>
        <dbReference type="PROSITE" id="PS51918"/>
    </source>
</evidence>
<evidence type="ECO:0000256" key="4">
    <source>
        <dbReference type="ARBA" id="ARBA00022723"/>
    </source>
</evidence>
<dbReference type="AlphaFoldDB" id="A0A212K3Q3"/>
<dbReference type="SFLD" id="SFLDG01386">
    <property type="entry name" value="main_SPASM_domain-containing"/>
    <property type="match status" value="1"/>
</dbReference>
<dbReference type="Gene3D" id="3.20.20.70">
    <property type="entry name" value="Aldolase class I"/>
    <property type="match status" value="1"/>
</dbReference>
<dbReference type="CDD" id="cd21117">
    <property type="entry name" value="Twitch_MoaA"/>
    <property type="match status" value="1"/>
</dbReference>
<protein>
    <recommendedName>
        <fullName evidence="1 12">GTP 3',8-cyclase</fullName>
        <ecNumber evidence="1 12">4.1.99.22</ecNumber>
    </recommendedName>
    <alternativeName>
        <fullName evidence="12">Molybdenum cofactor biosynthesis protein A</fullName>
    </alternativeName>
</protein>
<comment type="pathway">
    <text evidence="12">Cofactor biosynthesis; molybdopterin biosynthesis.</text>
</comment>
<dbReference type="Pfam" id="PF04055">
    <property type="entry name" value="Radical_SAM"/>
    <property type="match status" value="1"/>
</dbReference>
<dbReference type="UniPathway" id="UPA00344"/>
<evidence type="ECO:0000256" key="9">
    <source>
        <dbReference type="ARBA" id="ARBA00023150"/>
    </source>
</evidence>
<dbReference type="GO" id="GO:0005525">
    <property type="term" value="F:GTP binding"/>
    <property type="evidence" value="ECO:0007669"/>
    <property type="project" value="UniProtKB-UniRule"/>
</dbReference>
<evidence type="ECO:0000256" key="12">
    <source>
        <dbReference type="HAMAP-Rule" id="MF_01225"/>
    </source>
</evidence>
<dbReference type="PANTHER" id="PTHR22960">
    <property type="entry name" value="MOLYBDOPTERIN COFACTOR SYNTHESIS PROTEIN A"/>
    <property type="match status" value="1"/>
</dbReference>
<evidence type="ECO:0000313" key="14">
    <source>
        <dbReference type="EMBL" id="SBW06277.1"/>
    </source>
</evidence>
<dbReference type="InterPro" id="IPR050105">
    <property type="entry name" value="MoCo_biosynth_MoaA/MoaC"/>
</dbReference>
<evidence type="ECO:0000256" key="7">
    <source>
        <dbReference type="ARBA" id="ARBA00023014"/>
    </source>
</evidence>
<dbReference type="GO" id="GO:0051539">
    <property type="term" value="F:4 iron, 4 sulfur cluster binding"/>
    <property type="evidence" value="ECO:0007669"/>
    <property type="project" value="UniProtKB-UniRule"/>
</dbReference>
<comment type="cofactor">
    <cofactor evidence="12">
        <name>[4Fe-4S] cluster</name>
        <dbReference type="ChEBI" id="CHEBI:49883"/>
    </cofactor>
    <text evidence="12">Binds 2 [4Fe-4S] clusters. Binds 1 [4Fe-4S] cluster coordinated with 3 cysteines and an exchangeable S-adenosyl-L-methionine and 1 [4Fe-4S] cluster coordinated with 3 cysteines and the GTP-derived substrate.</text>
</comment>
<dbReference type="EMBL" id="FLUO01000001">
    <property type="protein sequence ID" value="SBW06277.1"/>
    <property type="molecule type" value="Genomic_DNA"/>
</dbReference>
<name>A0A212K3Q3_9PROT</name>
<keyword evidence="3 12" id="KW-0949">S-adenosyl-L-methionine</keyword>
<feature type="binding site" evidence="12">
    <location>
        <position position="253"/>
    </location>
    <ligand>
        <name>[4Fe-4S] cluster</name>
        <dbReference type="ChEBI" id="CHEBI:49883"/>
        <label>2</label>
        <note>4Fe-4S-substrate</note>
    </ligand>
</feature>
<keyword evidence="10 12" id="KW-0456">Lyase</keyword>
<evidence type="ECO:0000256" key="2">
    <source>
        <dbReference type="ARBA" id="ARBA00022485"/>
    </source>
</evidence>
<dbReference type="InterPro" id="IPR013785">
    <property type="entry name" value="Aldolase_TIM"/>
</dbReference>
<keyword evidence="2 12" id="KW-0004">4Fe-4S</keyword>
<feature type="binding site" evidence="12">
    <location>
        <position position="256"/>
    </location>
    <ligand>
        <name>[4Fe-4S] cluster</name>
        <dbReference type="ChEBI" id="CHEBI:49883"/>
        <label>2</label>
        <note>4Fe-4S-substrate</note>
    </ligand>
</feature>
<dbReference type="EC" id="4.1.99.22" evidence="1 12"/>
<keyword evidence="7 12" id="KW-0411">Iron-sulfur</keyword>
<keyword evidence="5 12" id="KW-0547">Nucleotide-binding</keyword>
<dbReference type="SMART" id="SM00729">
    <property type="entry name" value="Elp3"/>
    <property type="match status" value="1"/>
</dbReference>
<comment type="similarity">
    <text evidence="12">Belongs to the radical SAM superfamily. MoaA family.</text>
</comment>
<feature type="binding site" evidence="12">
    <location>
        <position position="24"/>
    </location>
    <ligand>
        <name>[4Fe-4S] cluster</name>
        <dbReference type="ChEBI" id="CHEBI:49883"/>
        <label>1</label>
        <note>4Fe-4S-S-AdoMet</note>
    </ligand>
</feature>
<proteinExistence type="inferred from homology"/>
<evidence type="ECO:0000256" key="5">
    <source>
        <dbReference type="ARBA" id="ARBA00022741"/>
    </source>
</evidence>